<comment type="caution">
    <text evidence="5">The sequence shown here is derived from an EMBL/GenBank/DDBJ whole genome shotgun (WGS) entry which is preliminary data.</text>
</comment>
<feature type="region of interest" description="Disordered" evidence="4">
    <location>
        <begin position="134"/>
        <end position="155"/>
    </location>
</feature>
<organism evidence="5 6">
    <name type="scientific">Salinomyces thailandicus</name>
    <dbReference type="NCBI Taxonomy" id="706561"/>
    <lineage>
        <taxon>Eukaryota</taxon>
        <taxon>Fungi</taxon>
        <taxon>Dikarya</taxon>
        <taxon>Ascomycota</taxon>
        <taxon>Pezizomycotina</taxon>
        <taxon>Dothideomycetes</taxon>
        <taxon>Dothideomycetidae</taxon>
        <taxon>Mycosphaerellales</taxon>
        <taxon>Teratosphaeriaceae</taxon>
        <taxon>Salinomyces</taxon>
    </lineage>
</organism>
<dbReference type="InterPro" id="IPR036788">
    <property type="entry name" value="T_IF-3_C_sf"/>
</dbReference>
<dbReference type="Proteomes" id="UP000308549">
    <property type="component" value="Unassembled WGS sequence"/>
</dbReference>
<accession>A0A4U0TMK7</accession>
<feature type="region of interest" description="Disordered" evidence="4">
    <location>
        <begin position="53"/>
        <end position="72"/>
    </location>
</feature>
<protein>
    <submittedName>
        <fullName evidence="5">Uncharacterized protein</fullName>
    </submittedName>
</protein>
<evidence type="ECO:0000313" key="5">
    <source>
        <dbReference type="EMBL" id="TKA23208.1"/>
    </source>
</evidence>
<feature type="compositionally biased region" description="Basic and acidic residues" evidence="4">
    <location>
        <begin position="61"/>
        <end position="72"/>
    </location>
</feature>
<evidence type="ECO:0000313" key="6">
    <source>
        <dbReference type="Proteomes" id="UP000308549"/>
    </source>
</evidence>
<reference evidence="5 6" key="1">
    <citation type="submission" date="2017-03" db="EMBL/GenBank/DDBJ databases">
        <title>Genomes of endolithic fungi from Antarctica.</title>
        <authorList>
            <person name="Coleine C."/>
            <person name="Masonjones S."/>
            <person name="Stajich J.E."/>
        </authorList>
    </citation>
    <scope>NUCLEOTIDE SEQUENCE [LARGE SCALE GENOMIC DNA]</scope>
    <source>
        <strain evidence="5 6">CCFEE 6315</strain>
    </source>
</reference>
<dbReference type="EMBL" id="NAJL01000059">
    <property type="protein sequence ID" value="TKA23208.1"/>
    <property type="molecule type" value="Genomic_DNA"/>
</dbReference>
<dbReference type="PANTHER" id="PTHR10938">
    <property type="entry name" value="TRANSLATION INITIATION FACTOR IF-3"/>
    <property type="match status" value="1"/>
</dbReference>
<name>A0A4U0TMK7_9PEZI</name>
<dbReference type="PANTHER" id="PTHR10938:SF0">
    <property type="entry name" value="TRANSLATION INITIATION FACTOR IF-3, MITOCHONDRIAL"/>
    <property type="match status" value="1"/>
</dbReference>
<gene>
    <name evidence="5" type="ORF">B0A50_07601</name>
</gene>
<dbReference type="OrthoDB" id="21573at2759"/>
<evidence type="ECO:0000256" key="4">
    <source>
        <dbReference type="SAM" id="MobiDB-lite"/>
    </source>
</evidence>
<sequence>MASKHTSGAAQALYRVFVVPAYTRPVSTRQLTQLSPKSPSPRCRHGLRSFSTTTLRSAKSRPPEERVHKQDDEIKARMLYLVDPETNKREEEPRSRWEVMSTLDRKTHRLFQLSPDDPKDPYFVPVCKIQSKKDAYAQEKQRKQAQKDNKAKSAKMNSVKTLELNWAIDLNDLDHRLEKVAEFLAEGRRVEIVLASKKRGRKASSQECEAVLKKIKDCVGSVPNAQELKGLEGSPGGFASLVLQGGSPSS</sequence>
<evidence type="ECO:0000256" key="3">
    <source>
        <dbReference type="ARBA" id="ARBA00022917"/>
    </source>
</evidence>
<comment type="similarity">
    <text evidence="1">Belongs to the IF-3 family.</text>
</comment>
<dbReference type="GO" id="GO:0003743">
    <property type="term" value="F:translation initiation factor activity"/>
    <property type="evidence" value="ECO:0007669"/>
    <property type="project" value="UniProtKB-KW"/>
</dbReference>
<evidence type="ECO:0000256" key="2">
    <source>
        <dbReference type="ARBA" id="ARBA00022540"/>
    </source>
</evidence>
<keyword evidence="3" id="KW-0648">Protein biosynthesis</keyword>
<dbReference type="GO" id="GO:0043022">
    <property type="term" value="F:ribosome binding"/>
    <property type="evidence" value="ECO:0007669"/>
    <property type="project" value="TreeGrafter"/>
</dbReference>
<proteinExistence type="inferred from homology"/>
<keyword evidence="2" id="KW-0396">Initiation factor</keyword>
<dbReference type="AlphaFoldDB" id="A0A4U0TMK7"/>
<feature type="region of interest" description="Disordered" evidence="4">
    <location>
        <begin position="231"/>
        <end position="250"/>
    </location>
</feature>
<evidence type="ECO:0000256" key="1">
    <source>
        <dbReference type="ARBA" id="ARBA00005439"/>
    </source>
</evidence>
<dbReference type="GO" id="GO:0070124">
    <property type="term" value="P:mitochondrial translational initiation"/>
    <property type="evidence" value="ECO:0007669"/>
    <property type="project" value="TreeGrafter"/>
</dbReference>
<dbReference type="Gene3D" id="3.30.110.10">
    <property type="entry name" value="Translation initiation factor 3 (IF-3), C-terminal domain"/>
    <property type="match status" value="1"/>
</dbReference>
<keyword evidence="6" id="KW-1185">Reference proteome</keyword>
<feature type="compositionally biased region" description="Basic and acidic residues" evidence="4">
    <location>
        <begin position="134"/>
        <end position="151"/>
    </location>
</feature>
<dbReference type="GO" id="GO:0032790">
    <property type="term" value="P:ribosome disassembly"/>
    <property type="evidence" value="ECO:0007669"/>
    <property type="project" value="TreeGrafter"/>
</dbReference>
<dbReference type="GO" id="GO:0005739">
    <property type="term" value="C:mitochondrion"/>
    <property type="evidence" value="ECO:0007669"/>
    <property type="project" value="TreeGrafter"/>
</dbReference>
<dbReference type="InterPro" id="IPR001288">
    <property type="entry name" value="Translation_initiation_fac_3"/>
</dbReference>
<dbReference type="SUPFAM" id="SSF55200">
    <property type="entry name" value="Translation initiation factor IF3, C-terminal domain"/>
    <property type="match status" value="1"/>
</dbReference>